<dbReference type="OrthoDB" id="416454at2759"/>
<gene>
    <name evidence="1" type="ORF">DILT_LOCUS18607</name>
</gene>
<organism evidence="1 2">
    <name type="scientific">Dibothriocephalus latus</name>
    <name type="common">Fish tapeworm</name>
    <name type="synonym">Diphyllobothrium latum</name>
    <dbReference type="NCBI Taxonomy" id="60516"/>
    <lineage>
        <taxon>Eukaryota</taxon>
        <taxon>Metazoa</taxon>
        <taxon>Spiralia</taxon>
        <taxon>Lophotrochozoa</taxon>
        <taxon>Platyhelminthes</taxon>
        <taxon>Cestoda</taxon>
        <taxon>Eucestoda</taxon>
        <taxon>Diphyllobothriidea</taxon>
        <taxon>Diphyllobothriidae</taxon>
        <taxon>Dibothriocephalus</taxon>
    </lineage>
</organism>
<dbReference type="Proteomes" id="UP000281553">
    <property type="component" value="Unassembled WGS sequence"/>
</dbReference>
<evidence type="ECO:0000313" key="1">
    <source>
        <dbReference type="EMBL" id="VDN41663.1"/>
    </source>
</evidence>
<keyword evidence="2" id="KW-1185">Reference proteome</keyword>
<evidence type="ECO:0008006" key="3">
    <source>
        <dbReference type="Google" id="ProtNLM"/>
    </source>
</evidence>
<dbReference type="AlphaFoldDB" id="A0A3P7NVX1"/>
<accession>A0A3P7NVX1</accession>
<sequence length="124" mass="13918">MTVVTCGSCLLFNIQHLHARAPTPRALAQVVSYAEDVTFFCRHYHIDQAAQLLTEFIPDVDNFFTQRGMTISAAKPSVTVFTLDPKEFNHHPAIIVNGASLPLVRKPKLLGVRFDPLFTFADYK</sequence>
<evidence type="ECO:0000313" key="2">
    <source>
        <dbReference type="Proteomes" id="UP000281553"/>
    </source>
</evidence>
<reference evidence="1 2" key="1">
    <citation type="submission" date="2018-11" db="EMBL/GenBank/DDBJ databases">
        <authorList>
            <consortium name="Pathogen Informatics"/>
        </authorList>
    </citation>
    <scope>NUCLEOTIDE SEQUENCE [LARGE SCALE GENOMIC DNA]</scope>
</reference>
<name>A0A3P7NVX1_DIBLA</name>
<dbReference type="EMBL" id="UYRU01102129">
    <property type="protein sequence ID" value="VDN41663.1"/>
    <property type="molecule type" value="Genomic_DNA"/>
</dbReference>
<protein>
    <recommendedName>
        <fullName evidence="3">Reverse transcriptase domain-containing protein</fullName>
    </recommendedName>
</protein>
<proteinExistence type="predicted"/>